<dbReference type="SUPFAM" id="SSF56954">
    <property type="entry name" value="Outer membrane efflux proteins (OEP)"/>
    <property type="match status" value="1"/>
</dbReference>
<dbReference type="EMBL" id="BJLH01000008">
    <property type="protein sequence ID" value="GEA60774.1"/>
    <property type="molecule type" value="Genomic_DNA"/>
</dbReference>
<evidence type="ECO:0000256" key="1">
    <source>
        <dbReference type="SAM" id="Coils"/>
    </source>
</evidence>
<dbReference type="OrthoDB" id="5607838at2"/>
<organism evidence="3 4">
    <name type="scientific">Vibrio comitans NBRC 102076</name>
    <dbReference type="NCBI Taxonomy" id="1219078"/>
    <lineage>
        <taxon>Bacteria</taxon>
        <taxon>Pseudomonadati</taxon>
        <taxon>Pseudomonadota</taxon>
        <taxon>Gammaproteobacteria</taxon>
        <taxon>Vibrionales</taxon>
        <taxon>Vibrionaceae</taxon>
        <taxon>Vibrio</taxon>
    </lineage>
</organism>
<comment type="caution">
    <text evidence="3">The sequence shown here is derived from an EMBL/GenBank/DDBJ whole genome shotgun (WGS) entry which is preliminary data.</text>
</comment>
<accession>A0A4Y3IPK4</accession>
<dbReference type="AlphaFoldDB" id="A0A4Y3IPK4"/>
<dbReference type="GO" id="GO:0015562">
    <property type="term" value="F:efflux transmembrane transporter activity"/>
    <property type="evidence" value="ECO:0007669"/>
    <property type="project" value="InterPro"/>
</dbReference>
<evidence type="ECO:0000313" key="4">
    <source>
        <dbReference type="Proteomes" id="UP000318242"/>
    </source>
</evidence>
<proteinExistence type="predicted"/>
<dbReference type="RefSeq" id="WP_141271178.1">
    <property type="nucleotide sequence ID" value="NZ_BJLH01000008.1"/>
</dbReference>
<keyword evidence="2" id="KW-0732">Signal</keyword>
<dbReference type="Proteomes" id="UP000318242">
    <property type="component" value="Unassembled WGS sequence"/>
</dbReference>
<evidence type="ECO:0000313" key="3">
    <source>
        <dbReference type="EMBL" id="GEA60774.1"/>
    </source>
</evidence>
<keyword evidence="1" id="KW-0175">Coiled coil</keyword>
<name>A0A4Y3IPK4_9VIBR</name>
<dbReference type="Gene3D" id="1.20.1600.10">
    <property type="entry name" value="Outer membrane efflux proteins (OEP)"/>
    <property type="match status" value="1"/>
</dbReference>
<protein>
    <submittedName>
        <fullName evidence="3">Copper transporter</fullName>
    </submittedName>
</protein>
<evidence type="ECO:0000256" key="2">
    <source>
        <dbReference type="SAM" id="SignalP"/>
    </source>
</evidence>
<dbReference type="PANTHER" id="PTHR30203">
    <property type="entry name" value="OUTER MEMBRANE CATION EFFLUX PROTEIN"/>
    <property type="match status" value="1"/>
</dbReference>
<reference evidence="3 4" key="1">
    <citation type="submission" date="2019-06" db="EMBL/GenBank/DDBJ databases">
        <title>Whole genome shotgun sequence of Vibrio comitans NBRC 102076.</title>
        <authorList>
            <person name="Hosoyama A."/>
            <person name="Uohara A."/>
            <person name="Ohji S."/>
            <person name="Ichikawa N."/>
        </authorList>
    </citation>
    <scope>NUCLEOTIDE SEQUENCE [LARGE SCALE GENOMIC DNA]</scope>
    <source>
        <strain evidence="3 4">NBRC 102076</strain>
    </source>
</reference>
<feature type="chain" id="PRO_5021422378" evidence="2">
    <location>
        <begin position="24"/>
        <end position="450"/>
    </location>
</feature>
<keyword evidence="4" id="KW-1185">Reference proteome</keyword>
<gene>
    <name evidence="3" type="ORF">VCO01S_19670</name>
</gene>
<feature type="coiled-coil region" evidence="1">
    <location>
        <begin position="338"/>
        <end position="365"/>
    </location>
</feature>
<sequence>MFIKHSIAGSLLGALLISTSVSASSELNRLIEQALDADKNRMQFSAQSRAMQEQGIASSSLMDPKLKFGVGGLPVDSFRFDEDPMTNISVGLMQQFERGASQSLKQKKSNQQAEGAQFQIRARELEVAKAMTTLWLELGYLQFMQENLKENHQLQAQLLRYMESNYSLGNIDTQDLLDAELSLSKLDDKLQANTQNQQRIQYQLSEWLGDEWLQQQHQLQAANNLNWPNVDSKLSGSTGVKHYPLLQGHPMVQLSETQIKTSQIEVDISEEAYAPQFGVEVMYAYRQADNMRGEPASDLLSAYVTVDIPLFTGNRQDRVSNAAQHKLGASRLQKDLLLQQLNAKLNTLIVEKDNFEQRIERYEGALLPRSKERVDAVNRGYDNNTLAFEQVIKAQAEDLSLHLEYERLITDLNLTISDIAYLINGYGYQVSAPTYSTAQSHGANSQESKK</sequence>
<feature type="signal peptide" evidence="2">
    <location>
        <begin position="1"/>
        <end position="23"/>
    </location>
</feature>
<dbReference type="InterPro" id="IPR010131">
    <property type="entry name" value="MdtP/NodT-like"/>
</dbReference>